<dbReference type="PANTHER" id="PTHR12126:SF11">
    <property type="entry name" value="NADH DEHYDROGENASE [UBIQUINONE] 1 ALPHA SUBCOMPLEX SUBUNIT 9, MITOCHONDRIAL"/>
    <property type="match status" value="1"/>
</dbReference>
<evidence type="ECO:0000259" key="1">
    <source>
        <dbReference type="Pfam" id="PF01370"/>
    </source>
</evidence>
<dbReference type="InterPro" id="IPR001509">
    <property type="entry name" value="Epimerase_deHydtase"/>
</dbReference>
<comment type="caution">
    <text evidence="2">The sequence shown here is derived from an EMBL/GenBank/DDBJ whole genome shotgun (WGS) entry which is preliminary data.</text>
</comment>
<feature type="domain" description="NAD-dependent epimerase/dehydratase" evidence="1">
    <location>
        <begin position="114"/>
        <end position="197"/>
    </location>
</feature>
<reference evidence="2 3" key="1">
    <citation type="submission" date="2018-07" db="EMBL/GenBank/DDBJ databases">
        <title>Dyella monticola sp. nov. and Dyella psychrodurans sp. nov. isolated from monsoon evergreen broad-leaved forest soil of Dinghu Mountain, China.</title>
        <authorList>
            <person name="Gao Z."/>
            <person name="Qiu L."/>
        </authorList>
    </citation>
    <scope>NUCLEOTIDE SEQUENCE [LARGE SCALE GENOMIC DNA]</scope>
    <source>
        <strain evidence="2 3">4G-K06</strain>
    </source>
</reference>
<evidence type="ECO:0000313" key="2">
    <source>
        <dbReference type="EMBL" id="RDS84619.1"/>
    </source>
</evidence>
<dbReference type="RefSeq" id="WP_115493654.1">
    <property type="nucleotide sequence ID" value="NZ_QRBE01000001.1"/>
</dbReference>
<proteinExistence type="predicted"/>
<dbReference type="SUPFAM" id="SSF51735">
    <property type="entry name" value="NAD(P)-binding Rossmann-fold domains"/>
    <property type="match status" value="1"/>
</dbReference>
<name>A0A370X867_9GAMM</name>
<dbReference type="InterPro" id="IPR036291">
    <property type="entry name" value="NAD(P)-bd_dom_sf"/>
</dbReference>
<dbReference type="OrthoDB" id="5565437at2"/>
<accession>A0A370X867</accession>
<dbReference type="GO" id="GO:0044877">
    <property type="term" value="F:protein-containing complex binding"/>
    <property type="evidence" value="ECO:0007669"/>
    <property type="project" value="TreeGrafter"/>
</dbReference>
<organism evidence="2 3">
    <name type="scientific">Dyella monticola</name>
    <dbReference type="NCBI Taxonomy" id="1927958"/>
    <lineage>
        <taxon>Bacteria</taxon>
        <taxon>Pseudomonadati</taxon>
        <taxon>Pseudomonadota</taxon>
        <taxon>Gammaproteobacteria</taxon>
        <taxon>Lysobacterales</taxon>
        <taxon>Rhodanobacteraceae</taxon>
        <taxon>Dyella</taxon>
    </lineage>
</organism>
<dbReference type="AlphaFoldDB" id="A0A370X867"/>
<dbReference type="Gene3D" id="3.40.50.720">
    <property type="entry name" value="NAD(P)-binding Rossmann-like Domain"/>
    <property type="match status" value="1"/>
</dbReference>
<dbReference type="PANTHER" id="PTHR12126">
    <property type="entry name" value="NADH-UBIQUINONE OXIDOREDUCTASE 39 KDA SUBUNIT-RELATED"/>
    <property type="match status" value="1"/>
</dbReference>
<dbReference type="Proteomes" id="UP000254258">
    <property type="component" value="Unassembled WGS sequence"/>
</dbReference>
<dbReference type="InterPro" id="IPR051207">
    <property type="entry name" value="ComplexI_NDUFA9_subunit"/>
</dbReference>
<evidence type="ECO:0000313" key="3">
    <source>
        <dbReference type="Proteomes" id="UP000254258"/>
    </source>
</evidence>
<keyword evidence="3" id="KW-1185">Reference proteome</keyword>
<sequence>MTVVVFGGSSQIGHYLLPQLATRDEPVVAVSRTIRVSHPSVTWLTGRLPDDVPALNDVSAIFNFGPLQPFADWLHRCDVPLAPRVIVTSSMSAQSKRASEVAWERELSQQLRDGEAAVIDACAKHGCAWTILRPTLIYGIGLDKSLTPIARRAMRMHVFPLPAGHGLRQPVHAQDLAHAALAALDNAASAEKILAIGGGERLPVREMFARVRRSLPVETLPLPLPAWLLRLARGSVGRLRGPLSRLETDLIADNTELTQLLGVQPRPFRPDPECWGLNAPALAEKEAR</sequence>
<dbReference type="EMBL" id="QRBE01000001">
    <property type="protein sequence ID" value="RDS84619.1"/>
    <property type="molecule type" value="Genomic_DNA"/>
</dbReference>
<protein>
    <recommendedName>
        <fullName evidence="1">NAD-dependent epimerase/dehydratase domain-containing protein</fullName>
    </recommendedName>
</protein>
<dbReference type="Pfam" id="PF01370">
    <property type="entry name" value="Epimerase"/>
    <property type="match status" value="1"/>
</dbReference>
<gene>
    <name evidence="2" type="ORF">DWU98_01230</name>
</gene>